<dbReference type="GeneTree" id="ENSGT00390000008823"/>
<dbReference type="RefSeq" id="XP_026194741.1">
    <property type="nucleotide sequence ID" value="XM_026338956.1"/>
</dbReference>
<reference evidence="2" key="2">
    <citation type="submission" date="2025-08" db="UniProtKB">
        <authorList>
            <consortium name="Ensembl"/>
        </authorList>
    </citation>
    <scope>IDENTIFICATION</scope>
</reference>
<organism evidence="2 3">
    <name type="scientific">Anabas testudineus</name>
    <name type="common">Climbing perch</name>
    <name type="synonym">Anthias testudineus</name>
    <dbReference type="NCBI Taxonomy" id="64144"/>
    <lineage>
        <taxon>Eukaryota</taxon>
        <taxon>Metazoa</taxon>
        <taxon>Chordata</taxon>
        <taxon>Craniata</taxon>
        <taxon>Vertebrata</taxon>
        <taxon>Euteleostomi</taxon>
        <taxon>Actinopterygii</taxon>
        <taxon>Neopterygii</taxon>
        <taxon>Teleostei</taxon>
        <taxon>Neoteleostei</taxon>
        <taxon>Acanthomorphata</taxon>
        <taxon>Anabantaria</taxon>
        <taxon>Anabantiformes</taxon>
        <taxon>Anabantoidei</taxon>
        <taxon>Anabantidae</taxon>
        <taxon>Anabas</taxon>
    </lineage>
</organism>
<dbReference type="InParanoid" id="A0A3Q1HSX7"/>
<dbReference type="AlphaFoldDB" id="A0A3Q1HSX7"/>
<dbReference type="GeneID" id="113147746"/>
<dbReference type="CTD" id="110138569"/>
<dbReference type="Proteomes" id="UP000265040">
    <property type="component" value="Chromosome 22"/>
</dbReference>
<feature type="region of interest" description="Disordered" evidence="1">
    <location>
        <begin position="515"/>
        <end position="551"/>
    </location>
</feature>
<dbReference type="OrthoDB" id="9934714at2759"/>
<keyword evidence="3" id="KW-1185">Reference proteome</keyword>
<reference evidence="2" key="1">
    <citation type="submission" date="2021-04" db="EMBL/GenBank/DDBJ databases">
        <authorList>
            <consortium name="Wellcome Sanger Institute Data Sharing"/>
        </authorList>
    </citation>
    <scope>NUCLEOTIDE SEQUENCE [LARGE SCALE GENOMIC DNA]</scope>
</reference>
<dbReference type="InterPro" id="IPR052679">
    <property type="entry name" value="Cell_Prolif_Regulator"/>
</dbReference>
<dbReference type="STRING" id="64144.ENSATEP00000010464"/>
<evidence type="ECO:0000313" key="3">
    <source>
        <dbReference type="Proteomes" id="UP000265040"/>
    </source>
</evidence>
<dbReference type="Ensembl" id="ENSATET00000010647.3">
    <property type="protein sequence ID" value="ENSATEP00000010464.1"/>
    <property type="gene ID" value="ENSATEG00000007384.3"/>
</dbReference>
<feature type="compositionally biased region" description="Polar residues" evidence="1">
    <location>
        <begin position="456"/>
        <end position="469"/>
    </location>
</feature>
<feature type="region of interest" description="Disordered" evidence="1">
    <location>
        <begin position="456"/>
        <end position="494"/>
    </location>
</feature>
<evidence type="ECO:0000256" key="1">
    <source>
        <dbReference type="SAM" id="MobiDB-lite"/>
    </source>
</evidence>
<feature type="compositionally biased region" description="Basic and acidic residues" evidence="1">
    <location>
        <begin position="470"/>
        <end position="487"/>
    </location>
</feature>
<sequence>MDSSSLAGEFLSPESTVTSLLSSSGHLRSSLLPPENIGTFRYRDKSYDSASAALDAYIEDFDMTHQNSGSQTSRLVLPHSFPSTPRKVSALRNRDVLRESLTDRELDFLNLPVSSLCHRDNRDRLSMTTDELLSIPFDGSMPVTHTSAFIQGLTSHSRASQHCCCSSRPGHRACARLSSSHTTSQLNHHPCLIRTPRSSRCRGKPEAVTVKTLDDVPCVSNCKCSHREVRSEWAKPSLSLHLPHWFTSNKADMDCSGMTSVPDLKYPAWIQHCGLSEPPPPQESELWDHAPRTRAPSWVAELEEDDQTLSQAGSQQSLKDLRLQFAQQISLLAAERKNSDVVETLFRDSTIESLIQKADHVLNSLSLSSGRADSPADSVSPVKTEDLLFALPSHCPPSSLNLAGAAEGATEALTDRGAQALGCSLRGSSIWTQPGPVEALKQMLFRLQAVEAELQRQQQASVTPTVTDRLQTEETPVKQEVSQRPDSEAELEGFPGGLSLQRALHHLSRLKLLVEEPGLKHKKKEEEKDEDEGHYSSSSADGLVCTQQRPS</sequence>
<evidence type="ECO:0008006" key="4">
    <source>
        <dbReference type="Google" id="ProtNLM"/>
    </source>
</evidence>
<reference evidence="2" key="3">
    <citation type="submission" date="2025-09" db="UniProtKB">
        <authorList>
            <consortium name="Ensembl"/>
        </authorList>
    </citation>
    <scope>IDENTIFICATION</scope>
</reference>
<name>A0A3Q1HSX7_ANATE</name>
<proteinExistence type="predicted"/>
<accession>A0A3Q1HSX7</accession>
<dbReference type="OMA" id="HRTRKKN"/>
<protein>
    <recommendedName>
        <fullName evidence="4">Lung adenoma susceptibility protein 2</fullName>
    </recommendedName>
</protein>
<dbReference type="PANTHER" id="PTHR35079:SF1">
    <property type="entry name" value="LUNG ADENOMA SUSCEPTIBILITY PROTEIN 2"/>
    <property type="match status" value="1"/>
</dbReference>
<feature type="compositionally biased region" description="Polar residues" evidence="1">
    <location>
        <begin position="535"/>
        <end position="551"/>
    </location>
</feature>
<dbReference type="PANTHER" id="PTHR35079">
    <property type="entry name" value="LUNG ADENOMA SUSCEPTIBILITY PROTEIN 2"/>
    <property type="match status" value="1"/>
</dbReference>
<evidence type="ECO:0000313" key="2">
    <source>
        <dbReference type="Ensembl" id="ENSATEP00000010464.1"/>
    </source>
</evidence>